<feature type="transmembrane region" description="Helical" evidence="1">
    <location>
        <begin position="154"/>
        <end position="173"/>
    </location>
</feature>
<reference evidence="2" key="1">
    <citation type="journal article" date="2022" name="Int. J. Mol. Sci.">
        <title>Draft Genome of Tanacetum Coccineum: Genomic Comparison of Closely Related Tanacetum-Family Plants.</title>
        <authorList>
            <person name="Yamashiro T."/>
            <person name="Shiraishi A."/>
            <person name="Nakayama K."/>
            <person name="Satake H."/>
        </authorList>
    </citation>
    <scope>NUCLEOTIDE SEQUENCE</scope>
</reference>
<evidence type="ECO:0000313" key="3">
    <source>
        <dbReference type="Proteomes" id="UP001151760"/>
    </source>
</evidence>
<evidence type="ECO:0000256" key="1">
    <source>
        <dbReference type="SAM" id="Phobius"/>
    </source>
</evidence>
<accession>A0ABQ5CWM3</accession>
<keyword evidence="1" id="KW-1133">Transmembrane helix</keyword>
<comment type="caution">
    <text evidence="2">The sequence shown here is derived from an EMBL/GenBank/DDBJ whole genome shotgun (WGS) entry which is preliminary data.</text>
</comment>
<dbReference type="EMBL" id="BQNB010014710">
    <property type="protein sequence ID" value="GJT31485.1"/>
    <property type="molecule type" value="Genomic_DNA"/>
</dbReference>
<name>A0ABQ5CWM3_9ASTR</name>
<protein>
    <submittedName>
        <fullName evidence="2">Uncharacterized protein</fullName>
    </submittedName>
</protein>
<proteinExistence type="predicted"/>
<gene>
    <name evidence="2" type="ORF">Tco_0911760</name>
</gene>
<reference evidence="2" key="2">
    <citation type="submission" date="2022-01" db="EMBL/GenBank/DDBJ databases">
        <authorList>
            <person name="Yamashiro T."/>
            <person name="Shiraishi A."/>
            <person name="Satake H."/>
            <person name="Nakayama K."/>
        </authorList>
    </citation>
    <scope>NUCLEOTIDE SEQUENCE</scope>
</reference>
<sequence length="206" mass="24136">MRRLIRSENERLEVRRNFRSRKTIRGETTTRREKKRLGVRRIVYEFETRRMRDVRTKTQPFRWRCFLLDIVLKEMVTYLRALQMFIEQLHDEVYGCLKGSNGNSEGKKLVISMVEEAWLSEKEEISDHLISKLRYCWWLVSDISTTLCCKKFPLGAYCVIACSASILLCTLLASSKSDNFELFDVFDVGLQLEGPSSVIGSFPFIL</sequence>
<keyword evidence="1" id="KW-0472">Membrane</keyword>
<evidence type="ECO:0000313" key="2">
    <source>
        <dbReference type="EMBL" id="GJT31485.1"/>
    </source>
</evidence>
<dbReference type="Proteomes" id="UP001151760">
    <property type="component" value="Unassembled WGS sequence"/>
</dbReference>
<keyword evidence="3" id="KW-1185">Reference proteome</keyword>
<keyword evidence="1" id="KW-0812">Transmembrane</keyword>
<organism evidence="2 3">
    <name type="scientific">Tanacetum coccineum</name>
    <dbReference type="NCBI Taxonomy" id="301880"/>
    <lineage>
        <taxon>Eukaryota</taxon>
        <taxon>Viridiplantae</taxon>
        <taxon>Streptophyta</taxon>
        <taxon>Embryophyta</taxon>
        <taxon>Tracheophyta</taxon>
        <taxon>Spermatophyta</taxon>
        <taxon>Magnoliopsida</taxon>
        <taxon>eudicotyledons</taxon>
        <taxon>Gunneridae</taxon>
        <taxon>Pentapetalae</taxon>
        <taxon>asterids</taxon>
        <taxon>campanulids</taxon>
        <taxon>Asterales</taxon>
        <taxon>Asteraceae</taxon>
        <taxon>Asteroideae</taxon>
        <taxon>Anthemideae</taxon>
        <taxon>Anthemidinae</taxon>
        <taxon>Tanacetum</taxon>
    </lineage>
</organism>